<dbReference type="EMBL" id="JAUSVY010000004">
    <property type="protein sequence ID" value="MDQ0505550.1"/>
    <property type="molecule type" value="Genomic_DNA"/>
</dbReference>
<keyword evidence="2" id="KW-1185">Reference proteome</keyword>
<comment type="caution">
    <text evidence="1">The sequence shown here is derived from an EMBL/GenBank/DDBJ whole genome shotgun (WGS) entry which is preliminary data.</text>
</comment>
<protein>
    <recommendedName>
        <fullName evidence="3">Molecular chaperone DnaJ</fullName>
    </recommendedName>
</protein>
<evidence type="ECO:0000313" key="1">
    <source>
        <dbReference type="EMBL" id="MDQ0505550.1"/>
    </source>
</evidence>
<sequence length="158" mass="17682">MTDNEQWVIWNGSLGILDMVSIGRFEDGEAGRSAFLAPPYDIVGPFSFDELEREGRIAFAACLVMSRQRWKRDQVELRLEAQRARRAFMFPPDPRDDARAHRETLELPLDGALEVVQVNAAFRRLAKSAHPDAGGSDALYRRIAEARDALLALLAAVS</sequence>
<organism evidence="1 2">
    <name type="scientific">Xanthobacter agilis</name>
    <dbReference type="NCBI Taxonomy" id="47492"/>
    <lineage>
        <taxon>Bacteria</taxon>
        <taxon>Pseudomonadati</taxon>
        <taxon>Pseudomonadota</taxon>
        <taxon>Alphaproteobacteria</taxon>
        <taxon>Hyphomicrobiales</taxon>
        <taxon>Xanthobacteraceae</taxon>
        <taxon>Xanthobacter</taxon>
    </lineage>
</organism>
<accession>A0ABU0LEJ0</accession>
<dbReference type="InterPro" id="IPR036869">
    <property type="entry name" value="J_dom_sf"/>
</dbReference>
<evidence type="ECO:0008006" key="3">
    <source>
        <dbReference type="Google" id="ProtNLM"/>
    </source>
</evidence>
<reference evidence="1 2" key="1">
    <citation type="submission" date="2023-07" db="EMBL/GenBank/DDBJ databases">
        <title>Genomic Encyclopedia of Type Strains, Phase IV (KMG-IV): sequencing the most valuable type-strain genomes for metagenomic binning, comparative biology and taxonomic classification.</title>
        <authorList>
            <person name="Goeker M."/>
        </authorList>
    </citation>
    <scope>NUCLEOTIDE SEQUENCE [LARGE SCALE GENOMIC DNA]</scope>
    <source>
        <strain evidence="1 2">DSM 3770</strain>
    </source>
</reference>
<gene>
    <name evidence="1" type="ORF">QOZ94_002346</name>
</gene>
<name>A0ABU0LEJ0_XANAG</name>
<evidence type="ECO:0000313" key="2">
    <source>
        <dbReference type="Proteomes" id="UP001241747"/>
    </source>
</evidence>
<dbReference type="SUPFAM" id="SSF46565">
    <property type="entry name" value="Chaperone J-domain"/>
    <property type="match status" value="1"/>
</dbReference>
<dbReference type="RefSeq" id="WP_237343995.1">
    <property type="nucleotide sequence ID" value="NZ_JABWGX010000002.1"/>
</dbReference>
<proteinExistence type="predicted"/>
<dbReference type="Gene3D" id="1.10.287.110">
    <property type="entry name" value="DnaJ domain"/>
    <property type="match status" value="1"/>
</dbReference>
<dbReference type="Proteomes" id="UP001241747">
    <property type="component" value="Unassembled WGS sequence"/>
</dbReference>